<comment type="caution">
    <text evidence="1">The sequence shown here is derived from an EMBL/GenBank/DDBJ whole genome shotgun (WGS) entry which is preliminary data.</text>
</comment>
<keyword evidence="2" id="KW-1185">Reference proteome</keyword>
<reference evidence="1" key="1">
    <citation type="submission" date="2022-07" db="EMBL/GenBank/DDBJ databases">
        <title>Phylogenomic reconstructions and comparative analyses of Kickxellomycotina fungi.</title>
        <authorList>
            <person name="Reynolds N.K."/>
            <person name="Stajich J.E."/>
            <person name="Barry K."/>
            <person name="Grigoriev I.V."/>
            <person name="Crous P."/>
            <person name="Smith M.E."/>
        </authorList>
    </citation>
    <scope>NUCLEOTIDE SEQUENCE</scope>
    <source>
        <strain evidence="1">Benny 63K</strain>
    </source>
</reference>
<gene>
    <name evidence="1" type="ORF">LPJ66_005538</name>
</gene>
<dbReference type="Proteomes" id="UP001150581">
    <property type="component" value="Unassembled WGS sequence"/>
</dbReference>
<sequence length="461" mass="51958">VEWPGLETLSVRFLYMAVDIRIIDLARYMPNLMALSVENSYLPWRDVAKWALSVPGMNDLSISYTDKLSDGDRRRFSHLVGDYNVLQGIKGNGFTRMRMQYQPDELGVFYSSLLRTQTMLKELRIDRIPVKHMERLSEQLLFPSSLETLCLGIEAGDSLPPLTCLTPRALPNLSRLMLRCNASPLSRCEVALEEFFKHEWPLLRGLIVSVLTNEQCRRLLTTCPGLEVLIVQPDSPVEHQINNSGLEALLKGMRNLHRLHIVQQISPIGEMISDNFIWKATHYEPPKMFSLRKHRRWDNWAPKLASSPWVCAGLHDLSLCGVYLTFPALIQLLSTLRHLHSLKVCIRSGTSGTVVTAHMFEPWGRHSMLRYLTIDDMHEADLPRLRKLCEYMPFIRHCRIVGQIPVSTAVTSASAAAATATAMSSAAIGGSHGGFNAVQIQHIQKQQPRTASLSDSAVSLK</sequence>
<dbReference type="EMBL" id="JANBPG010000783">
    <property type="protein sequence ID" value="KAJ1893818.1"/>
    <property type="molecule type" value="Genomic_DNA"/>
</dbReference>
<evidence type="ECO:0000313" key="2">
    <source>
        <dbReference type="Proteomes" id="UP001150581"/>
    </source>
</evidence>
<protein>
    <submittedName>
        <fullName evidence="1">Uncharacterized protein</fullName>
    </submittedName>
</protein>
<organism evidence="1 2">
    <name type="scientific">Kickxella alabastrina</name>
    <dbReference type="NCBI Taxonomy" id="61397"/>
    <lineage>
        <taxon>Eukaryota</taxon>
        <taxon>Fungi</taxon>
        <taxon>Fungi incertae sedis</taxon>
        <taxon>Zoopagomycota</taxon>
        <taxon>Kickxellomycotina</taxon>
        <taxon>Kickxellomycetes</taxon>
        <taxon>Kickxellales</taxon>
        <taxon>Kickxellaceae</taxon>
        <taxon>Kickxella</taxon>
    </lineage>
</organism>
<accession>A0ACC1IKC3</accession>
<proteinExistence type="predicted"/>
<evidence type="ECO:0000313" key="1">
    <source>
        <dbReference type="EMBL" id="KAJ1893818.1"/>
    </source>
</evidence>
<feature type="non-terminal residue" evidence="1">
    <location>
        <position position="1"/>
    </location>
</feature>
<name>A0ACC1IKC3_9FUNG</name>